<evidence type="ECO:0000313" key="2">
    <source>
        <dbReference type="Proteomes" id="UP000309997"/>
    </source>
</evidence>
<evidence type="ECO:0000313" key="1">
    <source>
        <dbReference type="EMBL" id="KAL3572493.1"/>
    </source>
</evidence>
<reference evidence="1 2" key="1">
    <citation type="journal article" date="2024" name="Plant Biotechnol. J.">
        <title>Genome and CRISPR/Cas9 system of a widespread forest tree (Populus alba) in the world.</title>
        <authorList>
            <person name="Liu Y.J."/>
            <person name="Jiang P.F."/>
            <person name="Han X.M."/>
            <person name="Li X.Y."/>
            <person name="Wang H.M."/>
            <person name="Wang Y.J."/>
            <person name="Wang X.X."/>
            <person name="Zeng Q.Y."/>
        </authorList>
    </citation>
    <scope>NUCLEOTIDE SEQUENCE [LARGE SCALE GENOMIC DNA]</scope>
    <source>
        <strain evidence="2">cv. PAL-ZL1</strain>
    </source>
</reference>
<proteinExistence type="predicted"/>
<name>A0ACC4B3H5_POPAL</name>
<comment type="caution">
    <text evidence="1">The sequence shown here is derived from an EMBL/GenBank/DDBJ whole genome shotgun (WGS) entry which is preliminary data.</text>
</comment>
<sequence length="382" mass="42985">MPKAGNSNSCFTDDHLFSRESEKRSLNSHCSSCDRTDIGEIRVCLPLLELVVLIRRLMTNLCMSLCPQTSRMLDIPPGMLRTDMLSPRSRQKEKVVIVMGPTGTGKSRLSLELATQFPAEIINSDKMQVYKGLDIVTNKVAEEEKSGVPHHLLGIANPTVDFTAANYCHTASLAVESISTRGLLPIIVGGSNSYIEALMDDEDFRLRLNYDCCFLWIDVSMPVLHKFISRRVEQMVSVGMIDEVRNIFDPYADYSTGIRRSIGVPEFDKYFRAEAFLDEENRDRLLHEAICDVKRNTCKLACRQREKINRLRKIKGWDIHRLDATEVFQKSGKEAEHAWEMLVARPGTAVVGQLLCGVPADKVPALANEAKTMGYIRQCLVA</sequence>
<dbReference type="EMBL" id="RCHU02000014">
    <property type="protein sequence ID" value="KAL3572493.1"/>
    <property type="molecule type" value="Genomic_DNA"/>
</dbReference>
<accession>A0ACC4B3H5</accession>
<protein>
    <submittedName>
        <fullName evidence="1">Uncharacterized protein</fullName>
    </submittedName>
</protein>
<gene>
    <name evidence="1" type="ORF">D5086_026397</name>
</gene>
<keyword evidence="2" id="KW-1185">Reference proteome</keyword>
<dbReference type="Proteomes" id="UP000309997">
    <property type="component" value="Unassembled WGS sequence"/>
</dbReference>
<organism evidence="1 2">
    <name type="scientific">Populus alba</name>
    <name type="common">White poplar</name>
    <dbReference type="NCBI Taxonomy" id="43335"/>
    <lineage>
        <taxon>Eukaryota</taxon>
        <taxon>Viridiplantae</taxon>
        <taxon>Streptophyta</taxon>
        <taxon>Embryophyta</taxon>
        <taxon>Tracheophyta</taxon>
        <taxon>Spermatophyta</taxon>
        <taxon>Magnoliopsida</taxon>
        <taxon>eudicotyledons</taxon>
        <taxon>Gunneridae</taxon>
        <taxon>Pentapetalae</taxon>
        <taxon>rosids</taxon>
        <taxon>fabids</taxon>
        <taxon>Malpighiales</taxon>
        <taxon>Salicaceae</taxon>
        <taxon>Saliceae</taxon>
        <taxon>Populus</taxon>
    </lineage>
</organism>